<name>A0ABT5UF81_9GAMM</name>
<dbReference type="InterPro" id="IPR029058">
    <property type="entry name" value="AB_hydrolase_fold"/>
</dbReference>
<accession>A0ABT5UF81</accession>
<gene>
    <name evidence="3" type="ORF">ORQ98_19410</name>
</gene>
<evidence type="ECO:0000256" key="2">
    <source>
        <dbReference type="SAM" id="SignalP"/>
    </source>
</evidence>
<feature type="region of interest" description="Disordered" evidence="1">
    <location>
        <begin position="521"/>
        <end position="541"/>
    </location>
</feature>
<evidence type="ECO:0000313" key="3">
    <source>
        <dbReference type="EMBL" id="MDE1464128.1"/>
    </source>
</evidence>
<dbReference type="EMBL" id="JAPMOU010000029">
    <property type="protein sequence ID" value="MDE1464128.1"/>
    <property type="molecule type" value="Genomic_DNA"/>
</dbReference>
<feature type="chain" id="PRO_5045643615" description="Alpha/beta hydrolase" evidence="2">
    <location>
        <begin position="30"/>
        <end position="697"/>
    </location>
</feature>
<dbReference type="Gene3D" id="3.40.50.1820">
    <property type="entry name" value="alpha/beta hydrolase"/>
    <property type="match status" value="1"/>
</dbReference>
<keyword evidence="4" id="KW-1185">Reference proteome</keyword>
<comment type="caution">
    <text evidence="3">The sequence shown here is derived from an EMBL/GenBank/DDBJ whole genome shotgun (WGS) entry which is preliminary data.</text>
</comment>
<evidence type="ECO:0000256" key="1">
    <source>
        <dbReference type="SAM" id="MobiDB-lite"/>
    </source>
</evidence>
<sequence>MLKLKYTYYIKVVLAPLFISTTISNLSLATEQNNYDPGEKGEFNNIATYEYKIIDKEANNNDPNNPFKPFDFDDYIDVEGVKYSPYVEVEGVTYFPEGQSNLPVIVLLHGRHVTCYNIENNKAEMRWPCKEDQSSIPSYKGYEYLGKHLASQGYFVVSISANGINAIEDFRDFEKPNYTKPPLANSKAGKSARARLINHHLNLLWAAHTYGTNTKLGNSDKANELAGKIEGRLDFQRIGLMGHSRGGEGVLDYAKFNAVKNDIFNVRSVLLIGSTNTHNMSLTNASLGSILPYCDGDVKNLESARIFDKTIKVNSNNPHYQWTFMGGNHNYFNTTWSPGLFSAGTQDDWVGGLYLKIESVFTPLSEIKYILDPHCGGYAADKDSKEFDYYPFSYSGANFLSQYDAKRESNGLKSFTSIIVAMPKSRFSEAKTQNAAKAYTSAFFHDSLKELNQEDNLMNRAYLIGKKNESAETQIPPSSQLNTNEIKFAFQLENSEMLKVNINNVGDSNAINCTLLKSTTSYNDDESKRNPDYTTDKLKENNYCHPSIPSPHTRAYYNDDKTAIIFESNLSLRLQSSGSTELSLRNVKDISQSDTLSFRVYSVNKSVVPEISVQLLDAYGNASHQVSIDNPEVLNALPGNSKQSMGILPRALLHTATVKLSKFNNVDLSQVTTLRLIYNTGKGNVLDIADITFSKTD</sequence>
<dbReference type="SUPFAM" id="SSF53474">
    <property type="entry name" value="alpha/beta-Hydrolases"/>
    <property type="match status" value="1"/>
</dbReference>
<feature type="compositionally biased region" description="Basic and acidic residues" evidence="1">
    <location>
        <begin position="525"/>
        <end position="541"/>
    </location>
</feature>
<reference evidence="3 4" key="1">
    <citation type="submission" date="2022-11" db="EMBL/GenBank/DDBJ databases">
        <title>Spartinivicinus poritis sp. nov., isolated from scleractinian coral Porites lutea.</title>
        <authorList>
            <person name="Zhang G."/>
            <person name="Cai L."/>
            <person name="Wei Q."/>
        </authorList>
    </citation>
    <scope>NUCLEOTIDE SEQUENCE [LARGE SCALE GENOMIC DNA]</scope>
    <source>
        <strain evidence="3 4">A2-2</strain>
    </source>
</reference>
<feature type="signal peptide" evidence="2">
    <location>
        <begin position="1"/>
        <end position="29"/>
    </location>
</feature>
<proteinExistence type="predicted"/>
<dbReference type="Proteomes" id="UP001528823">
    <property type="component" value="Unassembled WGS sequence"/>
</dbReference>
<evidence type="ECO:0008006" key="5">
    <source>
        <dbReference type="Google" id="ProtNLM"/>
    </source>
</evidence>
<dbReference type="RefSeq" id="WP_274690459.1">
    <property type="nucleotide sequence ID" value="NZ_JAPMOU010000029.1"/>
</dbReference>
<evidence type="ECO:0000313" key="4">
    <source>
        <dbReference type="Proteomes" id="UP001528823"/>
    </source>
</evidence>
<keyword evidence="2" id="KW-0732">Signal</keyword>
<protein>
    <recommendedName>
        <fullName evidence="5">Alpha/beta hydrolase</fullName>
    </recommendedName>
</protein>
<organism evidence="3 4">
    <name type="scientific">Spartinivicinus poritis</name>
    <dbReference type="NCBI Taxonomy" id="2994640"/>
    <lineage>
        <taxon>Bacteria</taxon>
        <taxon>Pseudomonadati</taxon>
        <taxon>Pseudomonadota</taxon>
        <taxon>Gammaproteobacteria</taxon>
        <taxon>Oceanospirillales</taxon>
        <taxon>Zooshikellaceae</taxon>
        <taxon>Spartinivicinus</taxon>
    </lineage>
</organism>